<keyword evidence="2" id="KW-0238">DNA-binding</keyword>
<comment type="caution">
    <text evidence="5">The sequence shown here is derived from an EMBL/GenBank/DDBJ whole genome shotgun (WGS) entry which is preliminary data.</text>
</comment>
<reference evidence="5 6" key="1">
    <citation type="journal article" date="2016" name="Nat. Commun.">
        <title>Thousands of microbial genomes shed light on interconnected biogeochemical processes in an aquifer system.</title>
        <authorList>
            <person name="Anantharaman K."/>
            <person name="Brown C.T."/>
            <person name="Hug L.A."/>
            <person name="Sharon I."/>
            <person name="Castelle C.J."/>
            <person name="Probst A.J."/>
            <person name="Thomas B.C."/>
            <person name="Singh A."/>
            <person name="Wilkins M.J."/>
            <person name="Karaoz U."/>
            <person name="Brodie E.L."/>
            <person name="Williams K.H."/>
            <person name="Hubbard S.S."/>
            <person name="Banfield J.F."/>
        </authorList>
    </citation>
    <scope>NUCLEOTIDE SEQUENCE [LARGE SCALE GENOMIC DNA]</scope>
</reference>
<dbReference type="PANTHER" id="PTHR33154:SF33">
    <property type="entry name" value="TRANSCRIPTIONAL REPRESSOR SDPR"/>
    <property type="match status" value="1"/>
</dbReference>
<sequence>MKSHCRHCFITVSDPSRIFIVEFLKKVKREITVSEVVGELSLRQPTVTFHINKLVDIGLIRKRKRGREVLLKLQKYSPKCSYCPIFN</sequence>
<accession>A0A1F5Z6J9</accession>
<gene>
    <name evidence="5" type="ORF">A2777_02755</name>
</gene>
<dbReference type="Proteomes" id="UP000177354">
    <property type="component" value="Unassembled WGS sequence"/>
</dbReference>
<dbReference type="PRINTS" id="PR00778">
    <property type="entry name" value="HTHARSR"/>
</dbReference>
<evidence type="ECO:0000256" key="3">
    <source>
        <dbReference type="ARBA" id="ARBA00023163"/>
    </source>
</evidence>
<dbReference type="CDD" id="cd00090">
    <property type="entry name" value="HTH_ARSR"/>
    <property type="match status" value="1"/>
</dbReference>
<evidence type="ECO:0000313" key="6">
    <source>
        <dbReference type="Proteomes" id="UP000177354"/>
    </source>
</evidence>
<dbReference type="Pfam" id="PF12840">
    <property type="entry name" value="HTH_20"/>
    <property type="match status" value="1"/>
</dbReference>
<dbReference type="SMART" id="SM00418">
    <property type="entry name" value="HTH_ARSR"/>
    <property type="match status" value="1"/>
</dbReference>
<proteinExistence type="predicted"/>
<evidence type="ECO:0000256" key="2">
    <source>
        <dbReference type="ARBA" id="ARBA00023125"/>
    </source>
</evidence>
<dbReference type="AlphaFoldDB" id="A0A1F5Z6J9"/>
<evidence type="ECO:0000313" key="5">
    <source>
        <dbReference type="EMBL" id="OGG07797.1"/>
    </source>
</evidence>
<keyword evidence="1" id="KW-0805">Transcription regulation</keyword>
<dbReference type="PROSITE" id="PS50987">
    <property type="entry name" value="HTH_ARSR_2"/>
    <property type="match status" value="1"/>
</dbReference>
<dbReference type="SUPFAM" id="SSF46785">
    <property type="entry name" value="Winged helix' DNA-binding domain"/>
    <property type="match status" value="1"/>
</dbReference>
<keyword evidence="3" id="KW-0804">Transcription</keyword>
<dbReference type="InterPro" id="IPR011991">
    <property type="entry name" value="ArsR-like_HTH"/>
</dbReference>
<organism evidence="5 6">
    <name type="scientific">Candidatus Gottesmanbacteria bacterium RIFCSPHIGHO2_01_FULL_40_15</name>
    <dbReference type="NCBI Taxonomy" id="1798376"/>
    <lineage>
        <taxon>Bacteria</taxon>
        <taxon>Candidatus Gottesmaniibacteriota</taxon>
    </lineage>
</organism>
<dbReference type="InterPro" id="IPR001845">
    <property type="entry name" value="HTH_ArsR_DNA-bd_dom"/>
</dbReference>
<name>A0A1F5Z6J9_9BACT</name>
<protein>
    <recommendedName>
        <fullName evidence="4">HTH arsR-type domain-containing protein</fullName>
    </recommendedName>
</protein>
<dbReference type="PANTHER" id="PTHR33154">
    <property type="entry name" value="TRANSCRIPTIONAL REGULATOR, ARSR FAMILY"/>
    <property type="match status" value="1"/>
</dbReference>
<dbReference type="GO" id="GO:0003677">
    <property type="term" value="F:DNA binding"/>
    <property type="evidence" value="ECO:0007669"/>
    <property type="project" value="UniProtKB-KW"/>
</dbReference>
<dbReference type="InterPro" id="IPR036388">
    <property type="entry name" value="WH-like_DNA-bd_sf"/>
</dbReference>
<evidence type="ECO:0000256" key="1">
    <source>
        <dbReference type="ARBA" id="ARBA00023015"/>
    </source>
</evidence>
<dbReference type="GO" id="GO:0003700">
    <property type="term" value="F:DNA-binding transcription factor activity"/>
    <property type="evidence" value="ECO:0007669"/>
    <property type="project" value="InterPro"/>
</dbReference>
<dbReference type="InterPro" id="IPR051081">
    <property type="entry name" value="HTH_MetalResp_TranReg"/>
</dbReference>
<evidence type="ECO:0000259" key="4">
    <source>
        <dbReference type="PROSITE" id="PS50987"/>
    </source>
</evidence>
<dbReference type="InterPro" id="IPR036390">
    <property type="entry name" value="WH_DNA-bd_sf"/>
</dbReference>
<feature type="domain" description="HTH arsR-type" evidence="4">
    <location>
        <begin position="1"/>
        <end position="87"/>
    </location>
</feature>
<dbReference type="Gene3D" id="1.10.10.10">
    <property type="entry name" value="Winged helix-like DNA-binding domain superfamily/Winged helix DNA-binding domain"/>
    <property type="match status" value="1"/>
</dbReference>
<dbReference type="EMBL" id="MFJF01000009">
    <property type="protein sequence ID" value="OGG07797.1"/>
    <property type="molecule type" value="Genomic_DNA"/>
</dbReference>